<proteinExistence type="predicted"/>
<evidence type="ECO:0000313" key="1">
    <source>
        <dbReference type="EMBL" id="QLV02998.1"/>
    </source>
</evidence>
<evidence type="ECO:0000313" key="2">
    <source>
        <dbReference type="Proteomes" id="UP000512115"/>
    </source>
</evidence>
<dbReference type="AlphaFoldDB" id="A0A7H9KAP1"/>
<dbReference type="EMBL" id="CP056159">
    <property type="protein sequence ID" value="QLV02998.1"/>
    <property type="molecule type" value="Genomic_DNA"/>
</dbReference>
<name>A0A7H9KAP1_9ESCH</name>
<accession>A0A7H9KAP1</accession>
<dbReference type="RefSeq" id="WP_157941656.1">
    <property type="nucleotide sequence ID" value="NZ_CP056159.1"/>
</dbReference>
<gene>
    <name evidence="1" type="ORF">HV284_18965</name>
</gene>
<protein>
    <submittedName>
        <fullName evidence="1">Uncharacterized protein</fullName>
    </submittedName>
</protein>
<sequence length="96" mass="10856">MRPSFHLISQFPGLIPFSQQKGLRVQKRVHFSPNQTNQIYINMIEAIFDSESGTTIHKASLKSGAFSFSGYGKFLAVATCYLRAVFLAIFADVRYF</sequence>
<dbReference type="Proteomes" id="UP000512115">
    <property type="component" value="Chromosome"/>
</dbReference>
<reference evidence="1 2" key="1">
    <citation type="submission" date="2020-06" db="EMBL/GenBank/DDBJ databases">
        <title>REHAB project genomes.</title>
        <authorList>
            <person name="Shaw L.P."/>
        </authorList>
    </citation>
    <scope>NUCLEOTIDE SEQUENCE [LARGE SCALE GENOMIC DNA]</scope>
    <source>
        <strain evidence="1 2">RHBSTW-00814</strain>
    </source>
</reference>
<organism evidence="1 2">
    <name type="scientific">Escherichia marmotae</name>
    <dbReference type="NCBI Taxonomy" id="1499973"/>
    <lineage>
        <taxon>Bacteria</taxon>
        <taxon>Pseudomonadati</taxon>
        <taxon>Pseudomonadota</taxon>
        <taxon>Gammaproteobacteria</taxon>
        <taxon>Enterobacterales</taxon>
        <taxon>Enterobacteriaceae</taxon>
        <taxon>Escherichia</taxon>
    </lineage>
</organism>